<dbReference type="EMBL" id="HF935531">
    <property type="protein sequence ID" value="CCX31077.1"/>
    <property type="molecule type" value="Genomic_DNA"/>
</dbReference>
<reference evidence="1 2" key="1">
    <citation type="journal article" date="2013" name="PLoS Genet.">
        <title>The genome and development-dependent transcriptomes of Pyronema confluens: a window into fungal evolution.</title>
        <authorList>
            <person name="Traeger S."/>
            <person name="Altegoer F."/>
            <person name="Freitag M."/>
            <person name="Gabaldon T."/>
            <person name="Kempken F."/>
            <person name="Kumar A."/>
            <person name="Marcet-Houben M."/>
            <person name="Poggeler S."/>
            <person name="Stajich J.E."/>
            <person name="Nowrousian M."/>
        </authorList>
    </citation>
    <scope>NUCLEOTIDE SEQUENCE [LARGE SCALE GENOMIC DNA]</scope>
    <source>
        <strain evidence="2">CBS 100304</strain>
        <tissue evidence="1">Vegetative mycelium</tissue>
    </source>
</reference>
<sequence length="268" mass="31156">MQISRVFLLALNQREGKSVPCNHQHANLHRAYVSLAVGCAPPLLNEIFNRARVLQAVLAEIRCWWRERRWQCSMVRMDINRREIENLISELPHHTRAFYYSGRFSPRVFDLRRKKIRQNQKQKLHISRLVRGSASRVENDVVKAVDSLAAFRLHNQIHVDICFEIFCSTPHPYHMQVLPTVCPCLRGCRRGPRCNPPESHQSFEPGPAQPLDILRWLAGYLRGWLVLMEESAFFMAAARRPRASTVMQRTFPLLSIRTSHLGSLDNRC</sequence>
<name>U4LHR8_PYROM</name>
<keyword evidence="2" id="KW-1185">Reference proteome</keyword>
<proteinExistence type="predicted"/>
<gene>
    <name evidence="1" type="ORF">PCON_09905</name>
</gene>
<evidence type="ECO:0000313" key="2">
    <source>
        <dbReference type="Proteomes" id="UP000018144"/>
    </source>
</evidence>
<dbReference type="AlphaFoldDB" id="U4LHR8"/>
<evidence type="ECO:0000313" key="1">
    <source>
        <dbReference type="EMBL" id="CCX31077.1"/>
    </source>
</evidence>
<accession>U4LHR8</accession>
<protein>
    <submittedName>
        <fullName evidence="1">Uncharacterized protein</fullName>
    </submittedName>
</protein>
<organism evidence="1 2">
    <name type="scientific">Pyronema omphalodes (strain CBS 100304)</name>
    <name type="common">Pyronema confluens</name>
    <dbReference type="NCBI Taxonomy" id="1076935"/>
    <lineage>
        <taxon>Eukaryota</taxon>
        <taxon>Fungi</taxon>
        <taxon>Dikarya</taxon>
        <taxon>Ascomycota</taxon>
        <taxon>Pezizomycotina</taxon>
        <taxon>Pezizomycetes</taxon>
        <taxon>Pezizales</taxon>
        <taxon>Pyronemataceae</taxon>
        <taxon>Pyronema</taxon>
    </lineage>
</organism>
<dbReference type="Proteomes" id="UP000018144">
    <property type="component" value="Unassembled WGS sequence"/>
</dbReference>